<accession>A0A0A8ZVA5</accession>
<dbReference type="AlphaFoldDB" id="A0A0A8ZVA5"/>
<dbReference type="EMBL" id="GBRH01255139">
    <property type="protein sequence ID" value="JAD42756.1"/>
    <property type="molecule type" value="Transcribed_RNA"/>
</dbReference>
<protein>
    <submittedName>
        <fullName evidence="1">Uncharacterized protein</fullName>
    </submittedName>
</protein>
<evidence type="ECO:0000313" key="1">
    <source>
        <dbReference type="EMBL" id="JAD42756.1"/>
    </source>
</evidence>
<reference evidence="1" key="2">
    <citation type="journal article" date="2015" name="Data Brief">
        <title>Shoot transcriptome of the giant reed, Arundo donax.</title>
        <authorList>
            <person name="Barrero R.A."/>
            <person name="Guerrero F.D."/>
            <person name="Moolhuijzen P."/>
            <person name="Goolsby J.A."/>
            <person name="Tidwell J."/>
            <person name="Bellgard S.E."/>
            <person name="Bellgard M.I."/>
        </authorList>
    </citation>
    <scope>NUCLEOTIDE SEQUENCE</scope>
    <source>
        <tissue evidence="1">Shoot tissue taken approximately 20 cm above the soil surface</tissue>
    </source>
</reference>
<proteinExistence type="predicted"/>
<organism evidence="1">
    <name type="scientific">Arundo donax</name>
    <name type="common">Giant reed</name>
    <name type="synonym">Donax arundinaceus</name>
    <dbReference type="NCBI Taxonomy" id="35708"/>
    <lineage>
        <taxon>Eukaryota</taxon>
        <taxon>Viridiplantae</taxon>
        <taxon>Streptophyta</taxon>
        <taxon>Embryophyta</taxon>
        <taxon>Tracheophyta</taxon>
        <taxon>Spermatophyta</taxon>
        <taxon>Magnoliopsida</taxon>
        <taxon>Liliopsida</taxon>
        <taxon>Poales</taxon>
        <taxon>Poaceae</taxon>
        <taxon>PACMAD clade</taxon>
        <taxon>Arundinoideae</taxon>
        <taxon>Arundineae</taxon>
        <taxon>Arundo</taxon>
    </lineage>
</organism>
<sequence>MCFPLPCFFSLDSLFLD</sequence>
<name>A0A0A8ZVA5_ARUDO</name>
<reference evidence="1" key="1">
    <citation type="submission" date="2014-09" db="EMBL/GenBank/DDBJ databases">
        <authorList>
            <person name="Magalhaes I.L.F."/>
            <person name="Oliveira U."/>
            <person name="Santos F.R."/>
            <person name="Vidigal T.H.D.A."/>
            <person name="Brescovit A.D."/>
            <person name="Santos A.J."/>
        </authorList>
    </citation>
    <scope>NUCLEOTIDE SEQUENCE</scope>
    <source>
        <tissue evidence="1">Shoot tissue taken approximately 20 cm above the soil surface</tissue>
    </source>
</reference>